<dbReference type="PANTHER" id="PTHR45266:SF3">
    <property type="entry name" value="OXALOACETATE DECARBOXYLASE ALPHA CHAIN"/>
    <property type="match status" value="1"/>
</dbReference>
<dbReference type="PROSITE" id="PS00188">
    <property type="entry name" value="BIOTIN"/>
    <property type="match status" value="1"/>
</dbReference>
<comment type="pathway">
    <text evidence="2 9">Lipid metabolism; fatty acid biosynthesis.</text>
</comment>
<comment type="caution">
    <text evidence="12">The sequence shown here is derived from an EMBL/GenBank/DDBJ whole genome shotgun (WGS) entry which is preliminary data.</text>
</comment>
<keyword evidence="7 9" id="KW-0275">Fatty acid biosynthesis</keyword>
<dbReference type="Pfam" id="PF00364">
    <property type="entry name" value="Biotin_lipoyl"/>
    <property type="match status" value="1"/>
</dbReference>
<evidence type="ECO:0000256" key="8">
    <source>
        <dbReference type="ARBA" id="ARBA00023267"/>
    </source>
</evidence>
<keyword evidence="13" id="KW-1185">Reference proteome</keyword>
<dbReference type="EMBL" id="WTYO01000002">
    <property type="protein sequence ID" value="MXO68039.1"/>
    <property type="molecule type" value="Genomic_DNA"/>
</dbReference>
<keyword evidence="5 9" id="KW-0276">Fatty acid metabolism</keyword>
<dbReference type="InterPro" id="IPR050709">
    <property type="entry name" value="Biotin_Carboxyl_Carrier/Decarb"/>
</dbReference>
<dbReference type="GO" id="GO:0003989">
    <property type="term" value="F:acetyl-CoA carboxylase activity"/>
    <property type="evidence" value="ECO:0007669"/>
    <property type="project" value="UniProtKB-EC"/>
</dbReference>
<evidence type="ECO:0000256" key="10">
    <source>
        <dbReference type="SAM" id="MobiDB-lite"/>
    </source>
</evidence>
<dbReference type="Proteomes" id="UP000444401">
    <property type="component" value="Unassembled WGS sequence"/>
</dbReference>
<dbReference type="InterPro" id="IPR001249">
    <property type="entry name" value="AcCoA_biotinCC"/>
</dbReference>
<evidence type="ECO:0000256" key="7">
    <source>
        <dbReference type="ARBA" id="ARBA00023160"/>
    </source>
</evidence>
<protein>
    <recommendedName>
        <fullName evidence="3 9">Biotin carboxyl carrier protein of acetyl-CoA carboxylase</fullName>
    </recommendedName>
</protein>
<keyword evidence="6 9" id="KW-0443">Lipid metabolism</keyword>
<evidence type="ECO:0000256" key="3">
    <source>
        <dbReference type="ARBA" id="ARBA00017562"/>
    </source>
</evidence>
<feature type="domain" description="Lipoyl-binding" evidence="11">
    <location>
        <begin position="89"/>
        <end position="165"/>
    </location>
</feature>
<keyword evidence="8 9" id="KW-0092">Biotin</keyword>
<evidence type="ECO:0000256" key="4">
    <source>
        <dbReference type="ARBA" id="ARBA00022516"/>
    </source>
</evidence>
<dbReference type="CDD" id="cd06850">
    <property type="entry name" value="biotinyl_domain"/>
    <property type="match status" value="1"/>
</dbReference>
<dbReference type="SUPFAM" id="SSF51230">
    <property type="entry name" value="Single hybrid motif"/>
    <property type="match status" value="1"/>
</dbReference>
<dbReference type="PANTHER" id="PTHR45266">
    <property type="entry name" value="OXALOACETATE DECARBOXYLASE ALPHA CHAIN"/>
    <property type="match status" value="1"/>
</dbReference>
<organism evidence="12 13">
    <name type="scientific">Pelagerythrobacter marinus</name>
    <dbReference type="NCBI Taxonomy" id="538382"/>
    <lineage>
        <taxon>Bacteria</taxon>
        <taxon>Pseudomonadati</taxon>
        <taxon>Pseudomonadota</taxon>
        <taxon>Alphaproteobacteria</taxon>
        <taxon>Sphingomonadales</taxon>
        <taxon>Erythrobacteraceae</taxon>
        <taxon>Pelagerythrobacter</taxon>
    </lineage>
</organism>
<evidence type="ECO:0000313" key="13">
    <source>
        <dbReference type="Proteomes" id="UP000444401"/>
    </source>
</evidence>
<evidence type="ECO:0000256" key="6">
    <source>
        <dbReference type="ARBA" id="ARBA00023098"/>
    </source>
</evidence>
<keyword evidence="12" id="KW-0436">Ligase</keyword>
<accession>A0ABW9UVU3</accession>
<dbReference type="NCBIfam" id="TIGR00531">
    <property type="entry name" value="BCCP"/>
    <property type="match status" value="1"/>
</dbReference>
<evidence type="ECO:0000256" key="5">
    <source>
        <dbReference type="ARBA" id="ARBA00022832"/>
    </source>
</evidence>
<gene>
    <name evidence="12" type="ORF">GRI72_04240</name>
</gene>
<name>A0ABW9UVU3_9SPHN</name>
<dbReference type="RefSeq" id="WP_160732705.1">
    <property type="nucleotide sequence ID" value="NZ_WTYO01000002.1"/>
</dbReference>
<evidence type="ECO:0000256" key="1">
    <source>
        <dbReference type="ARBA" id="ARBA00003761"/>
    </source>
</evidence>
<dbReference type="PROSITE" id="PS50968">
    <property type="entry name" value="BIOTINYL_LIPOYL"/>
    <property type="match status" value="1"/>
</dbReference>
<evidence type="ECO:0000256" key="2">
    <source>
        <dbReference type="ARBA" id="ARBA00005194"/>
    </source>
</evidence>
<feature type="compositionally biased region" description="Low complexity" evidence="10">
    <location>
        <begin position="68"/>
        <end position="84"/>
    </location>
</feature>
<feature type="region of interest" description="Disordered" evidence="10">
    <location>
        <begin position="57"/>
        <end position="89"/>
    </location>
</feature>
<dbReference type="InterPro" id="IPR011053">
    <property type="entry name" value="Single_hybrid_motif"/>
</dbReference>
<dbReference type="Gene3D" id="2.40.50.100">
    <property type="match status" value="1"/>
</dbReference>
<evidence type="ECO:0000259" key="11">
    <source>
        <dbReference type="PROSITE" id="PS50968"/>
    </source>
</evidence>
<reference evidence="12 13" key="1">
    <citation type="submission" date="2019-12" db="EMBL/GenBank/DDBJ databases">
        <title>Genomic-based taxomic classification of the family Erythrobacteraceae.</title>
        <authorList>
            <person name="Xu L."/>
        </authorList>
    </citation>
    <scope>NUCLEOTIDE SEQUENCE [LARGE SCALE GENOMIC DNA]</scope>
    <source>
        <strain evidence="12 13">H32</strain>
    </source>
</reference>
<dbReference type="PRINTS" id="PR01071">
    <property type="entry name" value="ACOABIOTINCC"/>
</dbReference>
<keyword evidence="4 9" id="KW-0444">Lipid biosynthesis</keyword>
<comment type="function">
    <text evidence="1 9">This protein is a component of the acetyl coenzyme A carboxylase complex; first, biotin carboxylase catalyzes the carboxylation of the carrier protein and then the transcarboxylase transfers the carboxyl group to form malonyl-CoA.</text>
</comment>
<proteinExistence type="predicted"/>
<evidence type="ECO:0000313" key="12">
    <source>
        <dbReference type="EMBL" id="MXO68039.1"/>
    </source>
</evidence>
<dbReference type="InterPro" id="IPR000089">
    <property type="entry name" value="Biotin_lipoyl"/>
</dbReference>
<evidence type="ECO:0000256" key="9">
    <source>
        <dbReference type="RuleBase" id="RU364072"/>
    </source>
</evidence>
<dbReference type="InterPro" id="IPR001882">
    <property type="entry name" value="Biotin_BS"/>
</dbReference>
<sequence>MAENKGSAGRKSGMDVDTALVRELAEMLADTGLTEIEVEDGDRKVRVSRGGMAAAPAAFAPPAPAPAPAASAAAPAAEAAPAPAADDHAGALKSPMVGTVYLAAEPGADPFVKVGDSVKQGDTLLIVEAMKVMNPITADKAGTVKAILVDNAQPVEFDQPLVVIG</sequence>